<name>A0AAV4MJN9_9ARAC</name>
<organism evidence="1 2">
    <name type="scientific">Caerostris darwini</name>
    <dbReference type="NCBI Taxonomy" id="1538125"/>
    <lineage>
        <taxon>Eukaryota</taxon>
        <taxon>Metazoa</taxon>
        <taxon>Ecdysozoa</taxon>
        <taxon>Arthropoda</taxon>
        <taxon>Chelicerata</taxon>
        <taxon>Arachnida</taxon>
        <taxon>Araneae</taxon>
        <taxon>Araneomorphae</taxon>
        <taxon>Entelegynae</taxon>
        <taxon>Araneoidea</taxon>
        <taxon>Araneidae</taxon>
        <taxon>Caerostris</taxon>
    </lineage>
</organism>
<protein>
    <submittedName>
        <fullName evidence="1">Uncharacterized protein</fullName>
    </submittedName>
</protein>
<evidence type="ECO:0000313" key="2">
    <source>
        <dbReference type="Proteomes" id="UP001054837"/>
    </source>
</evidence>
<dbReference type="Proteomes" id="UP001054837">
    <property type="component" value="Unassembled WGS sequence"/>
</dbReference>
<dbReference type="AlphaFoldDB" id="A0AAV4MJN9"/>
<dbReference type="EMBL" id="BPLQ01000502">
    <property type="protein sequence ID" value="GIX72169.1"/>
    <property type="molecule type" value="Genomic_DNA"/>
</dbReference>
<accession>A0AAV4MJN9</accession>
<sequence length="76" mass="8457">MAVAVFLLQKKESTVLKEEGINFIKSCCRDMGHCTEPITRECPVRNPIPVFCASANGKPWVQSRPPLSAHTQKSFP</sequence>
<reference evidence="1 2" key="1">
    <citation type="submission" date="2021-06" db="EMBL/GenBank/DDBJ databases">
        <title>Caerostris darwini draft genome.</title>
        <authorList>
            <person name="Kono N."/>
            <person name="Arakawa K."/>
        </authorList>
    </citation>
    <scope>NUCLEOTIDE SEQUENCE [LARGE SCALE GENOMIC DNA]</scope>
</reference>
<gene>
    <name evidence="1" type="ORF">CDAR_561541</name>
</gene>
<comment type="caution">
    <text evidence="1">The sequence shown here is derived from an EMBL/GenBank/DDBJ whole genome shotgun (WGS) entry which is preliminary data.</text>
</comment>
<evidence type="ECO:0000313" key="1">
    <source>
        <dbReference type="EMBL" id="GIX72169.1"/>
    </source>
</evidence>
<proteinExistence type="predicted"/>
<keyword evidence="2" id="KW-1185">Reference proteome</keyword>